<comment type="caution">
    <text evidence="1">The sequence shown here is derived from an EMBL/GenBank/DDBJ whole genome shotgun (WGS) entry which is preliminary data.</text>
</comment>
<dbReference type="EMBL" id="JABDJR010000507">
    <property type="protein sequence ID" value="NNF07605.1"/>
    <property type="molecule type" value="Genomic_DNA"/>
</dbReference>
<gene>
    <name evidence="1" type="ORF">HKN21_12655</name>
</gene>
<sequence length="140" mass="15968">MITNEDQPEVQERIAGFDEPLEKALLSAVRAHKNPFAVVRKGIDLEFLAKEPVQDRANRAMIKLFTVTDGPLRGRAAMFFYKKSQIPFSRDRFSYGAVVLPKDNLENDVFEPLLQFASKGFTPELRPKDLRRALTFTVPD</sequence>
<proteinExistence type="predicted"/>
<organism evidence="1 2">
    <name type="scientific">Eiseniibacteriota bacterium</name>
    <dbReference type="NCBI Taxonomy" id="2212470"/>
    <lineage>
        <taxon>Bacteria</taxon>
        <taxon>Candidatus Eiseniibacteriota</taxon>
    </lineage>
</organism>
<accession>A0A7Y2ECR7</accession>
<evidence type="ECO:0000313" key="1">
    <source>
        <dbReference type="EMBL" id="NNF07605.1"/>
    </source>
</evidence>
<protein>
    <submittedName>
        <fullName evidence="1">Uncharacterized protein</fullName>
    </submittedName>
</protein>
<evidence type="ECO:0000313" key="2">
    <source>
        <dbReference type="Proteomes" id="UP000547674"/>
    </source>
</evidence>
<reference evidence="1 2" key="1">
    <citation type="submission" date="2020-03" db="EMBL/GenBank/DDBJ databases">
        <title>Metabolic flexibility allows generalist bacteria to become dominant in a frequently disturbed ecosystem.</title>
        <authorList>
            <person name="Chen Y.-J."/>
            <person name="Leung P.M."/>
            <person name="Bay S.K."/>
            <person name="Hugenholtz P."/>
            <person name="Kessler A.J."/>
            <person name="Shelley G."/>
            <person name="Waite D.W."/>
            <person name="Cook P.L."/>
            <person name="Greening C."/>
        </authorList>
    </citation>
    <scope>NUCLEOTIDE SEQUENCE [LARGE SCALE GENOMIC DNA]</scope>
    <source>
        <strain evidence="1">SS_bin_28</strain>
    </source>
</reference>
<name>A0A7Y2ECR7_UNCEI</name>
<dbReference type="AlphaFoldDB" id="A0A7Y2ECR7"/>
<dbReference type="Proteomes" id="UP000547674">
    <property type="component" value="Unassembled WGS sequence"/>
</dbReference>